<evidence type="ECO:0008006" key="4">
    <source>
        <dbReference type="Google" id="ProtNLM"/>
    </source>
</evidence>
<accession>A0A0W8G178</accession>
<dbReference type="InterPro" id="IPR028203">
    <property type="entry name" value="PSII_CF48-like_dom"/>
</dbReference>
<dbReference type="InterPro" id="IPR015943">
    <property type="entry name" value="WD40/YVTN_repeat-like_dom_sf"/>
</dbReference>
<dbReference type="PANTHER" id="PTHR43739">
    <property type="entry name" value="XYLOGLUCANASE (EUROFUNG)"/>
    <property type="match status" value="1"/>
</dbReference>
<reference evidence="3" key="1">
    <citation type="journal article" date="2015" name="Proc. Natl. Acad. Sci. U.S.A.">
        <title>Networks of energetic and metabolic interactions define dynamics in microbial communities.</title>
        <authorList>
            <person name="Embree M."/>
            <person name="Liu J.K."/>
            <person name="Al-Bassam M.M."/>
            <person name="Zengler K."/>
        </authorList>
    </citation>
    <scope>NUCLEOTIDE SEQUENCE</scope>
</reference>
<proteinExistence type="predicted"/>
<dbReference type="CDD" id="cd15482">
    <property type="entry name" value="Sialidase_non-viral"/>
    <property type="match status" value="1"/>
</dbReference>
<evidence type="ECO:0000259" key="2">
    <source>
        <dbReference type="Pfam" id="PF18962"/>
    </source>
</evidence>
<feature type="domain" description="Photosynthesis system II assembly factor Ycf48/Hcf136-like" evidence="1">
    <location>
        <begin position="60"/>
        <end position="315"/>
    </location>
</feature>
<evidence type="ECO:0000313" key="3">
    <source>
        <dbReference type="EMBL" id="KUG26916.1"/>
    </source>
</evidence>
<feature type="domain" description="Secretion system C-terminal sorting" evidence="2">
    <location>
        <begin position="342"/>
        <end position="424"/>
    </location>
</feature>
<evidence type="ECO:0000259" key="1">
    <source>
        <dbReference type="Pfam" id="PF14870"/>
    </source>
</evidence>
<dbReference type="InterPro" id="IPR026444">
    <property type="entry name" value="Secre_tail"/>
</dbReference>
<sequence length="427" mass="47207">MRKLFHFTHLLKVIILISFNLSITAQTDFWEPKNNGITSPNINIKELAVNSTDDIFAAVMLHGVFVSTDGGETWNQKNNGLTNLEVNCIAITPSDDVFVGTTNGMFKSTNKGDSWEKLEIDSYFSRFAKIISSPNGYLFAAATFEGMFRSIDNGNNWGEINNGLIGSGDVRSLFADLHGQILAGTSFGRIYFTNSYGDGWTESSAGLPRVTTAPVISIVENKDEKYFLGTGQGVYRSTDYGLSWSQVHSGGGNGYVHSLLVDHSDNVYIGTGNSGVYKTSNNGEDWQQINSGLTHPGVYSMIINSSGYIFITTGDGIFKSTRSVVSVDDENIQNEFSLEQNYPNPFNPTTIIKFTIPNVVDENIRSQQTKLIVYDILGHKVQTLLNEIKAPGMYEVEFNANNLASGVYFYQLRSGNYVSNKKMMLIR</sequence>
<dbReference type="GO" id="GO:0010411">
    <property type="term" value="P:xyloglucan metabolic process"/>
    <property type="evidence" value="ECO:0007669"/>
    <property type="project" value="TreeGrafter"/>
</dbReference>
<dbReference type="Pfam" id="PF18962">
    <property type="entry name" value="Por_Secre_tail"/>
    <property type="match status" value="1"/>
</dbReference>
<dbReference type="NCBIfam" id="TIGR04183">
    <property type="entry name" value="Por_Secre_tail"/>
    <property type="match status" value="1"/>
</dbReference>
<comment type="caution">
    <text evidence="3">The sequence shown here is derived from an EMBL/GenBank/DDBJ whole genome shotgun (WGS) entry which is preliminary data.</text>
</comment>
<dbReference type="InterPro" id="IPR052025">
    <property type="entry name" value="Xyloglucanase_GH74"/>
</dbReference>
<dbReference type="Pfam" id="PF14870">
    <property type="entry name" value="PSII_BNR"/>
    <property type="match status" value="1"/>
</dbReference>
<dbReference type="Gene3D" id="2.130.10.10">
    <property type="entry name" value="YVTN repeat-like/Quinoprotein amine dehydrogenase"/>
    <property type="match status" value="2"/>
</dbReference>
<organism evidence="3">
    <name type="scientific">hydrocarbon metagenome</name>
    <dbReference type="NCBI Taxonomy" id="938273"/>
    <lineage>
        <taxon>unclassified sequences</taxon>
        <taxon>metagenomes</taxon>
        <taxon>ecological metagenomes</taxon>
    </lineage>
</organism>
<dbReference type="SUPFAM" id="SSF50939">
    <property type="entry name" value="Sialidases"/>
    <property type="match status" value="2"/>
</dbReference>
<dbReference type="InterPro" id="IPR036278">
    <property type="entry name" value="Sialidase_sf"/>
</dbReference>
<name>A0A0W8G178_9ZZZZ</name>
<dbReference type="AlphaFoldDB" id="A0A0W8G178"/>
<protein>
    <recommendedName>
        <fullName evidence="4">Secretion system C-terminal sorting domain-containing protein</fullName>
    </recommendedName>
</protein>
<dbReference type="PANTHER" id="PTHR43739:SF5">
    <property type="entry name" value="EXO-ALPHA-SIALIDASE"/>
    <property type="match status" value="1"/>
</dbReference>
<gene>
    <name evidence="3" type="ORF">ASZ90_003239</name>
</gene>
<dbReference type="EMBL" id="LNQE01000387">
    <property type="protein sequence ID" value="KUG26916.1"/>
    <property type="molecule type" value="Genomic_DNA"/>
</dbReference>